<reference evidence="2" key="1">
    <citation type="journal article" date="2014" name="Int. J. Syst. Evol. Microbiol.">
        <title>Complete genome sequence of Corynebacterium casei LMG S-19264T (=DSM 44701T), isolated from a smear-ripened cheese.</title>
        <authorList>
            <consortium name="US DOE Joint Genome Institute (JGI-PGF)"/>
            <person name="Walter F."/>
            <person name="Albersmeier A."/>
            <person name="Kalinowski J."/>
            <person name="Ruckert C."/>
        </authorList>
    </citation>
    <scope>NUCLEOTIDE SEQUENCE</scope>
    <source>
        <strain evidence="2">CGMCC 1.14988</strain>
    </source>
</reference>
<evidence type="ECO:0000313" key="3">
    <source>
        <dbReference type="Proteomes" id="UP000650511"/>
    </source>
</evidence>
<reference evidence="2" key="2">
    <citation type="submission" date="2020-09" db="EMBL/GenBank/DDBJ databases">
        <authorList>
            <person name="Sun Q."/>
            <person name="Zhou Y."/>
        </authorList>
    </citation>
    <scope>NUCLEOTIDE SEQUENCE</scope>
    <source>
        <strain evidence="2">CGMCC 1.14988</strain>
    </source>
</reference>
<comment type="caution">
    <text evidence="2">The sequence shown here is derived from an EMBL/GenBank/DDBJ whole genome shotgun (WGS) entry which is preliminary data.</text>
</comment>
<gene>
    <name evidence="2" type="ORF">GCM10011354_30930</name>
</gene>
<evidence type="ECO:0000313" key="2">
    <source>
        <dbReference type="EMBL" id="GGI08807.1"/>
    </source>
</evidence>
<evidence type="ECO:0000256" key="1">
    <source>
        <dbReference type="SAM" id="MobiDB-lite"/>
    </source>
</evidence>
<feature type="region of interest" description="Disordered" evidence="1">
    <location>
        <begin position="1"/>
        <end position="152"/>
    </location>
</feature>
<protein>
    <submittedName>
        <fullName evidence="2">Uncharacterized protein</fullName>
    </submittedName>
</protein>
<proteinExistence type="predicted"/>
<feature type="compositionally biased region" description="Low complexity" evidence="1">
    <location>
        <begin position="1"/>
        <end position="11"/>
    </location>
</feature>
<keyword evidence="3" id="KW-1185">Reference proteome</keyword>
<name>A0A8J3EV21_9ACTN</name>
<sequence length="152" mass="15664">MARATRSSTSPRRWRRRAVAASAPDPTTVGRLLFTARQPPVAPRPPSADPAAPDDATPTDPARTDPAPDHPAAGDPAPDHPAAAGDPAPDHPAAEASVRPRTTVHAAALDHRSPPLTLTPSQALRLAARGPADVRRPDAGVGRVEASLSPRG</sequence>
<dbReference type="Proteomes" id="UP000650511">
    <property type="component" value="Unassembled WGS sequence"/>
</dbReference>
<dbReference type="EMBL" id="BMHA01000013">
    <property type="protein sequence ID" value="GGI08807.1"/>
    <property type="molecule type" value="Genomic_DNA"/>
</dbReference>
<organism evidence="2 3">
    <name type="scientific">Egicoccus halophilus</name>
    <dbReference type="NCBI Taxonomy" id="1670830"/>
    <lineage>
        <taxon>Bacteria</taxon>
        <taxon>Bacillati</taxon>
        <taxon>Actinomycetota</taxon>
        <taxon>Nitriliruptoria</taxon>
        <taxon>Egicoccales</taxon>
        <taxon>Egicoccaceae</taxon>
        <taxon>Egicoccus</taxon>
    </lineage>
</organism>
<feature type="compositionally biased region" description="Low complexity" evidence="1">
    <location>
        <begin position="69"/>
        <end position="87"/>
    </location>
</feature>
<dbReference type="RefSeq" id="WP_130648795.1">
    <property type="nucleotide sequence ID" value="NZ_BMHA01000013.1"/>
</dbReference>
<dbReference type="AlphaFoldDB" id="A0A8J3EV21"/>
<accession>A0A8J3EV21</accession>
<feature type="compositionally biased region" description="Low complexity" evidence="1">
    <location>
        <begin position="49"/>
        <end position="61"/>
    </location>
</feature>